<reference evidence="2 3" key="1">
    <citation type="journal article" date="2015" name="Stand. Genomic Sci.">
        <title>Genomic Encyclopedia of Bacterial and Archaeal Type Strains, Phase III: the genomes of soil and plant-associated and newly described type strains.</title>
        <authorList>
            <person name="Whitman W.B."/>
            <person name="Woyke T."/>
            <person name="Klenk H.P."/>
            <person name="Zhou Y."/>
            <person name="Lilburn T.G."/>
            <person name="Beck B.J."/>
            <person name="De Vos P."/>
            <person name="Vandamme P."/>
            <person name="Eisen J.A."/>
            <person name="Garrity G."/>
            <person name="Hugenholtz P."/>
            <person name="Kyrpides N.C."/>
        </authorList>
    </citation>
    <scope>NUCLEOTIDE SEQUENCE [LARGE SCALE GENOMIC DNA]</scope>
    <source>
        <strain evidence="2 3">CGMCC 1.2546</strain>
    </source>
</reference>
<name>A0A562M927_9HYPH</name>
<organism evidence="2 3">
    <name type="scientific">Mesorhizobium tianshanense</name>
    <dbReference type="NCBI Taxonomy" id="39844"/>
    <lineage>
        <taxon>Bacteria</taxon>
        <taxon>Pseudomonadati</taxon>
        <taxon>Pseudomonadota</taxon>
        <taxon>Alphaproteobacteria</taxon>
        <taxon>Hyphomicrobiales</taxon>
        <taxon>Phyllobacteriaceae</taxon>
        <taxon>Mesorhizobium</taxon>
    </lineage>
</organism>
<evidence type="ECO:0000313" key="2">
    <source>
        <dbReference type="EMBL" id="TWI16435.1"/>
    </source>
</evidence>
<accession>A0A562M927</accession>
<dbReference type="SUPFAM" id="SSF69318">
    <property type="entry name" value="Integrin alpha N-terminal domain"/>
    <property type="match status" value="1"/>
</dbReference>
<dbReference type="Pfam" id="PF13517">
    <property type="entry name" value="FG-GAP_3"/>
    <property type="match status" value="1"/>
</dbReference>
<dbReference type="Proteomes" id="UP000317122">
    <property type="component" value="Unassembled WGS sequence"/>
</dbReference>
<dbReference type="RefSeq" id="WP_240547479.1">
    <property type="nucleotide sequence ID" value="NZ_BSPF01000047.1"/>
</dbReference>
<dbReference type="EMBL" id="VLKT01000128">
    <property type="protein sequence ID" value="TWI16435.1"/>
    <property type="molecule type" value="Genomic_DNA"/>
</dbReference>
<comment type="caution">
    <text evidence="2">The sequence shown here is derived from an EMBL/GenBank/DDBJ whole genome shotgun (WGS) entry which is preliminary data.</text>
</comment>
<sequence length="197" mass="21221">MIDGRLWMRGWVNSARGCRLTRCSHAAKSIFDVCRHLLAILAVGISIAGCDSAGSTGSEEILRMGLTFDRREIADHSGDVKLVGDIDGDGRLDLILGGLPQTPLSWWRWPDLLLTTIATARVEFTTDGVLVDVDGDGDLDIVTADGPDGANLIWFENPRPNHDPTDGPSWKHHEIGAVGGWGKATALRTSSFGHPAN</sequence>
<protein>
    <submittedName>
        <fullName evidence="2">VCBS repeat protein</fullName>
    </submittedName>
</protein>
<dbReference type="InterPro" id="IPR028994">
    <property type="entry name" value="Integrin_alpha_N"/>
</dbReference>
<dbReference type="InterPro" id="IPR013517">
    <property type="entry name" value="FG-GAP"/>
</dbReference>
<keyword evidence="3" id="KW-1185">Reference proteome</keyword>
<evidence type="ECO:0000256" key="1">
    <source>
        <dbReference type="ARBA" id="ARBA00022729"/>
    </source>
</evidence>
<evidence type="ECO:0000313" key="3">
    <source>
        <dbReference type="Proteomes" id="UP000317122"/>
    </source>
</evidence>
<keyword evidence="1" id="KW-0732">Signal</keyword>
<proteinExistence type="predicted"/>
<dbReference type="AlphaFoldDB" id="A0A562M927"/>
<gene>
    <name evidence="2" type="ORF">IQ26_07703</name>
</gene>